<dbReference type="Pfam" id="PF01925">
    <property type="entry name" value="TauE"/>
    <property type="match status" value="1"/>
</dbReference>
<sequence>MNWILFALAGSVAQLVDGSLGMGFGLTSSTLLLTLGTSAAVASAAVHAAEIGTTLASGASHWHLDNVDKKILIRLAIPGGVGALLGATFLSNIDLSSGKVFISTILLLLGFLLLYRNLFVQVQQVNVADISNPKYLTFLGFSGGFIDASGGGGWGPVVTPTLLATTQTEPRKVIGTVSAAEFIVAVCASVGFLLNISKLDIDWSAVGGLALGGVLVAPIAAKLVSWLPRKQLGIFVAIAIIVINGFRLLSS</sequence>
<dbReference type="GO" id="GO:0016020">
    <property type="term" value="C:membrane"/>
    <property type="evidence" value="ECO:0007669"/>
    <property type="project" value="UniProtKB-SubCell"/>
</dbReference>
<evidence type="ECO:0000256" key="4">
    <source>
        <dbReference type="ARBA" id="ARBA00023136"/>
    </source>
</evidence>
<dbReference type="InterPro" id="IPR002781">
    <property type="entry name" value="TM_pro_TauE-like"/>
</dbReference>
<feature type="transmembrane region" description="Helical" evidence="5">
    <location>
        <begin position="174"/>
        <end position="194"/>
    </location>
</feature>
<dbReference type="EMBL" id="CAESAB010000005">
    <property type="protein sequence ID" value="CAB4331699.1"/>
    <property type="molecule type" value="Genomic_DNA"/>
</dbReference>
<comment type="subcellular location">
    <subcellularLocation>
        <location evidence="1">Membrane</location>
        <topology evidence="1">Multi-pass membrane protein</topology>
    </subcellularLocation>
</comment>
<feature type="transmembrane region" description="Helical" evidence="5">
    <location>
        <begin position="31"/>
        <end position="50"/>
    </location>
</feature>
<dbReference type="AlphaFoldDB" id="A0A6J5YUM0"/>
<keyword evidence="4 5" id="KW-0472">Membrane</keyword>
<evidence type="ECO:0000256" key="5">
    <source>
        <dbReference type="SAM" id="Phobius"/>
    </source>
</evidence>
<keyword evidence="2 5" id="KW-0812">Transmembrane</keyword>
<name>A0A6J5YUM0_9ZZZZ</name>
<evidence type="ECO:0000256" key="2">
    <source>
        <dbReference type="ARBA" id="ARBA00022692"/>
    </source>
</evidence>
<dbReference type="PANTHER" id="PTHR43701">
    <property type="entry name" value="MEMBRANE TRANSPORTER PROTEIN MJ0441-RELATED"/>
    <property type="match status" value="1"/>
</dbReference>
<feature type="transmembrane region" description="Helical" evidence="5">
    <location>
        <begin position="232"/>
        <end position="249"/>
    </location>
</feature>
<feature type="transmembrane region" description="Helical" evidence="5">
    <location>
        <begin position="96"/>
        <end position="115"/>
    </location>
</feature>
<evidence type="ECO:0000313" key="6">
    <source>
        <dbReference type="EMBL" id="CAB4331699.1"/>
    </source>
</evidence>
<feature type="transmembrane region" description="Helical" evidence="5">
    <location>
        <begin position="71"/>
        <end position="90"/>
    </location>
</feature>
<feature type="transmembrane region" description="Helical" evidence="5">
    <location>
        <begin position="201"/>
        <end position="220"/>
    </location>
</feature>
<organism evidence="6">
    <name type="scientific">freshwater metagenome</name>
    <dbReference type="NCBI Taxonomy" id="449393"/>
    <lineage>
        <taxon>unclassified sequences</taxon>
        <taxon>metagenomes</taxon>
        <taxon>ecological metagenomes</taxon>
    </lineage>
</organism>
<gene>
    <name evidence="6" type="ORF">UFOPK3820_00230</name>
</gene>
<evidence type="ECO:0000256" key="3">
    <source>
        <dbReference type="ARBA" id="ARBA00022989"/>
    </source>
</evidence>
<dbReference type="InterPro" id="IPR051598">
    <property type="entry name" value="TSUP/Inactive_protease-like"/>
</dbReference>
<proteinExistence type="predicted"/>
<keyword evidence="3 5" id="KW-1133">Transmembrane helix</keyword>
<reference evidence="6" key="1">
    <citation type="submission" date="2020-05" db="EMBL/GenBank/DDBJ databases">
        <authorList>
            <person name="Chiriac C."/>
            <person name="Salcher M."/>
            <person name="Ghai R."/>
            <person name="Kavagutti S V."/>
        </authorList>
    </citation>
    <scope>NUCLEOTIDE SEQUENCE</scope>
</reference>
<evidence type="ECO:0000256" key="1">
    <source>
        <dbReference type="ARBA" id="ARBA00004141"/>
    </source>
</evidence>
<protein>
    <submittedName>
        <fullName evidence="6">Unannotated protein</fullName>
    </submittedName>
</protein>
<dbReference type="PANTHER" id="PTHR43701:SF12">
    <property type="entry name" value="MEMBRANE TRANSPORTER PROTEIN YTNM-RELATED"/>
    <property type="match status" value="1"/>
</dbReference>
<accession>A0A6J5YUM0</accession>